<reference evidence="3 5" key="2">
    <citation type="submission" date="2018-06" db="EMBL/GenBank/DDBJ databases">
        <authorList>
            <consortium name="Pathogen Informatics"/>
            <person name="Doyle S."/>
        </authorList>
    </citation>
    <scope>NUCLEOTIDE SEQUENCE [LARGE SCALE GENOMIC DNA]</scope>
    <source>
        <strain evidence="3 5">NCTC10338</strain>
    </source>
</reference>
<evidence type="ECO:0000313" key="3">
    <source>
        <dbReference type="EMBL" id="SUV15341.1"/>
    </source>
</evidence>
<dbReference type="Gene3D" id="1.10.260.40">
    <property type="entry name" value="lambda repressor-like DNA-binding domains"/>
    <property type="match status" value="1"/>
</dbReference>
<dbReference type="EMBL" id="CP019980">
    <property type="protein sequence ID" value="AVK98670.1"/>
    <property type="molecule type" value="Genomic_DNA"/>
</dbReference>
<gene>
    <name evidence="2" type="ORF">LS41612_21265</name>
    <name evidence="3" type="ORF">NCTC10338_00405</name>
</gene>
<name>A0A2S0K5M9_LYSSH</name>
<evidence type="ECO:0000313" key="4">
    <source>
        <dbReference type="Proteomes" id="UP000238825"/>
    </source>
</evidence>
<dbReference type="RefSeq" id="WP_024360913.1">
    <property type="nucleotide sequence ID" value="NZ_BJNS01000092.1"/>
</dbReference>
<evidence type="ECO:0000259" key="1">
    <source>
        <dbReference type="PROSITE" id="PS50943"/>
    </source>
</evidence>
<dbReference type="CDD" id="cd00093">
    <property type="entry name" value="HTH_XRE"/>
    <property type="match status" value="1"/>
</dbReference>
<dbReference type="Proteomes" id="UP000238825">
    <property type="component" value="Chromosome"/>
</dbReference>
<dbReference type="EMBL" id="UFSZ01000001">
    <property type="protein sequence ID" value="SUV15341.1"/>
    <property type="molecule type" value="Genomic_DNA"/>
</dbReference>
<dbReference type="AlphaFoldDB" id="A0A2S0K5M9"/>
<dbReference type="PROSITE" id="PS50943">
    <property type="entry name" value="HTH_CROC1"/>
    <property type="match status" value="1"/>
</dbReference>
<reference evidence="2 4" key="1">
    <citation type="submission" date="2017-03" db="EMBL/GenBank/DDBJ databases">
        <title>The whole genome sequencing and assembly of Lysinibacillus sphaericus DSM 28T strain.</title>
        <authorList>
            <person name="Lee Y.-J."/>
            <person name="Yi H."/>
            <person name="Bahn Y.-S."/>
            <person name="Kim J.F."/>
            <person name="Lee D.-W."/>
        </authorList>
    </citation>
    <scope>NUCLEOTIDE SEQUENCE [LARGE SCALE GENOMIC DNA]</scope>
    <source>
        <strain evidence="2 4">DSM 28</strain>
    </source>
</reference>
<evidence type="ECO:0000313" key="2">
    <source>
        <dbReference type="EMBL" id="AVK98670.1"/>
    </source>
</evidence>
<organism evidence="2 4">
    <name type="scientific">Lysinibacillus sphaericus</name>
    <name type="common">Bacillus sphaericus</name>
    <dbReference type="NCBI Taxonomy" id="1421"/>
    <lineage>
        <taxon>Bacteria</taxon>
        <taxon>Bacillati</taxon>
        <taxon>Bacillota</taxon>
        <taxon>Bacilli</taxon>
        <taxon>Bacillales</taxon>
        <taxon>Bacillaceae</taxon>
        <taxon>Lysinibacillus</taxon>
    </lineage>
</organism>
<dbReference type="Proteomes" id="UP000255295">
    <property type="component" value="Unassembled WGS sequence"/>
</dbReference>
<dbReference type="GeneID" id="48278741"/>
<protein>
    <submittedName>
        <fullName evidence="3">Helix-turn-helix domain-containing protein</fullName>
    </submittedName>
    <submittedName>
        <fullName evidence="2">Transcriptional regulator</fullName>
    </submittedName>
</protein>
<dbReference type="SMART" id="SM00530">
    <property type="entry name" value="HTH_XRE"/>
    <property type="match status" value="1"/>
</dbReference>
<proteinExistence type="predicted"/>
<dbReference type="InterPro" id="IPR010982">
    <property type="entry name" value="Lambda_DNA-bd_dom_sf"/>
</dbReference>
<dbReference type="InterPro" id="IPR001387">
    <property type="entry name" value="Cro/C1-type_HTH"/>
</dbReference>
<accession>A0A2S0K5M9</accession>
<evidence type="ECO:0000313" key="5">
    <source>
        <dbReference type="Proteomes" id="UP000255295"/>
    </source>
</evidence>
<dbReference type="SUPFAM" id="SSF47413">
    <property type="entry name" value="lambda repressor-like DNA-binding domains"/>
    <property type="match status" value="1"/>
</dbReference>
<dbReference type="Pfam" id="PF13443">
    <property type="entry name" value="HTH_26"/>
    <property type="match status" value="1"/>
</dbReference>
<feature type="domain" description="HTH cro/C1-type" evidence="1">
    <location>
        <begin position="10"/>
        <end position="64"/>
    </location>
</feature>
<dbReference type="GO" id="GO:0003677">
    <property type="term" value="F:DNA binding"/>
    <property type="evidence" value="ECO:0007669"/>
    <property type="project" value="InterPro"/>
</dbReference>
<sequence length="72" mass="8485">MTYQVGRCQLRELLLKNDMTQVELAEKLSIMPQQIQHYIQNNRVMSLKVAKNISTILNCNIEELYEWIEDGT</sequence>